<reference evidence="7" key="1">
    <citation type="journal article" date="2014" name="Soil Biol. Biochem.">
        <title>Structure and function of bacterial communities in ageing soils: Insights from the Mendocino ecological staircase.</title>
        <authorList>
            <person name="Uroz S."/>
            <person name="Tech J.J."/>
            <person name="Sawaya N.A."/>
            <person name="Frey-Klett P."/>
            <person name="Leveau J.H.J."/>
        </authorList>
    </citation>
    <scope>NUCLEOTIDE SEQUENCE [LARGE SCALE GENOMIC DNA]</scope>
    <source>
        <strain evidence="7">Cal35</strain>
    </source>
</reference>
<dbReference type="GO" id="GO:0043565">
    <property type="term" value="F:sequence-specific DNA binding"/>
    <property type="evidence" value="ECO:0007669"/>
    <property type="project" value="TreeGrafter"/>
</dbReference>
<keyword evidence="3" id="KW-0238">DNA-binding</keyword>
<dbReference type="InterPro" id="IPR000847">
    <property type="entry name" value="LysR_HTH_N"/>
</dbReference>
<organism evidence="6 7">
    <name type="scientific">Collimonas arenae</name>
    <dbReference type="NCBI Taxonomy" id="279058"/>
    <lineage>
        <taxon>Bacteria</taxon>
        <taxon>Pseudomonadati</taxon>
        <taxon>Pseudomonadota</taxon>
        <taxon>Betaproteobacteria</taxon>
        <taxon>Burkholderiales</taxon>
        <taxon>Oxalobacteraceae</taxon>
        <taxon>Collimonas</taxon>
    </lineage>
</organism>
<dbReference type="PANTHER" id="PTHR30537">
    <property type="entry name" value="HTH-TYPE TRANSCRIPTIONAL REGULATOR"/>
    <property type="match status" value="1"/>
</dbReference>
<comment type="similarity">
    <text evidence="1">Belongs to the LysR transcriptional regulatory family.</text>
</comment>
<dbReference type="Gene3D" id="1.10.10.10">
    <property type="entry name" value="Winged helix-like DNA-binding domain superfamily/Winged helix DNA-binding domain"/>
    <property type="match status" value="1"/>
</dbReference>
<evidence type="ECO:0000256" key="2">
    <source>
        <dbReference type="ARBA" id="ARBA00023015"/>
    </source>
</evidence>
<proteinExistence type="inferred from homology"/>
<dbReference type="Pfam" id="PF00126">
    <property type="entry name" value="HTH_1"/>
    <property type="match status" value="1"/>
</dbReference>
<name>A0A0A1FA11_9BURK</name>
<dbReference type="Proteomes" id="UP000030302">
    <property type="component" value="Chromosome"/>
</dbReference>
<evidence type="ECO:0000256" key="3">
    <source>
        <dbReference type="ARBA" id="ARBA00023125"/>
    </source>
</evidence>
<dbReference type="OrthoDB" id="9026421at2"/>
<keyword evidence="7" id="KW-1185">Reference proteome</keyword>
<dbReference type="InterPro" id="IPR058163">
    <property type="entry name" value="LysR-type_TF_proteobact-type"/>
</dbReference>
<accession>A0A0A1FA11</accession>
<dbReference type="STRING" id="279058.LT85_2188"/>
<dbReference type="Gene3D" id="3.40.190.290">
    <property type="match status" value="1"/>
</dbReference>
<dbReference type="PROSITE" id="PS50931">
    <property type="entry name" value="HTH_LYSR"/>
    <property type="match status" value="1"/>
</dbReference>
<feature type="domain" description="HTH lysR-type" evidence="5">
    <location>
        <begin position="1"/>
        <end position="59"/>
    </location>
</feature>
<evidence type="ECO:0000256" key="1">
    <source>
        <dbReference type="ARBA" id="ARBA00009437"/>
    </source>
</evidence>
<dbReference type="SUPFAM" id="SSF53850">
    <property type="entry name" value="Periplasmic binding protein-like II"/>
    <property type="match status" value="1"/>
</dbReference>
<dbReference type="KEGG" id="care:LT85_2188"/>
<dbReference type="CDD" id="cd08422">
    <property type="entry name" value="PBP2_CrgA_like"/>
    <property type="match status" value="1"/>
</dbReference>
<dbReference type="FunFam" id="1.10.10.10:FF:000001">
    <property type="entry name" value="LysR family transcriptional regulator"/>
    <property type="match status" value="1"/>
</dbReference>
<dbReference type="Pfam" id="PF03466">
    <property type="entry name" value="LysR_substrate"/>
    <property type="match status" value="1"/>
</dbReference>
<sequence>MDRLQSMRVFAKVVEQGSFVAAAQVLDMSNAVVTRLVADLENHLGIRLLHRSTRRMALTEPGQAYLERVRQILDEIDEAEAAASVLSTNPAGTLHIYSQIGFGQTQLARLLPLYSKQYPDVQLDVTLSDRTVDLIEEGFDVGIFSVNQKFDVSMVARQLGIAEVLLCASPAYIAEHGAPQVPEDLAHHACLNFSLEHLRHHWTFQSAEGTSVIPITSKVMSNNTELLRHCLLAGMGIALRSSYTLGDDMAAGRVVRVLQDFQINKVAVRLVYPSRRLLSAKVRSFVDFMMAQFPQPDCDPWLES</sequence>
<keyword evidence="4" id="KW-0804">Transcription</keyword>
<dbReference type="SUPFAM" id="SSF46785">
    <property type="entry name" value="Winged helix' DNA-binding domain"/>
    <property type="match status" value="1"/>
</dbReference>
<dbReference type="AlphaFoldDB" id="A0A0A1FA11"/>
<keyword evidence="2" id="KW-0805">Transcription regulation</keyword>
<dbReference type="HOGENOM" id="CLU_039613_16_2_4"/>
<dbReference type="InterPro" id="IPR005119">
    <property type="entry name" value="LysR_subst-bd"/>
</dbReference>
<dbReference type="EMBL" id="CP009962">
    <property type="protein sequence ID" value="AIY41346.1"/>
    <property type="molecule type" value="Genomic_DNA"/>
</dbReference>
<dbReference type="GO" id="GO:0003700">
    <property type="term" value="F:DNA-binding transcription factor activity"/>
    <property type="evidence" value="ECO:0007669"/>
    <property type="project" value="InterPro"/>
</dbReference>
<evidence type="ECO:0000259" key="5">
    <source>
        <dbReference type="PROSITE" id="PS50931"/>
    </source>
</evidence>
<dbReference type="InterPro" id="IPR036388">
    <property type="entry name" value="WH-like_DNA-bd_sf"/>
</dbReference>
<dbReference type="InterPro" id="IPR036390">
    <property type="entry name" value="WH_DNA-bd_sf"/>
</dbReference>
<gene>
    <name evidence="6" type="ORF">LT85_2188</name>
</gene>
<evidence type="ECO:0000256" key="4">
    <source>
        <dbReference type="ARBA" id="ARBA00023163"/>
    </source>
</evidence>
<dbReference type="GO" id="GO:0006351">
    <property type="term" value="P:DNA-templated transcription"/>
    <property type="evidence" value="ECO:0007669"/>
    <property type="project" value="TreeGrafter"/>
</dbReference>
<dbReference type="PANTHER" id="PTHR30537:SF5">
    <property type="entry name" value="HTH-TYPE TRANSCRIPTIONAL ACTIVATOR TTDR-RELATED"/>
    <property type="match status" value="1"/>
</dbReference>
<evidence type="ECO:0000313" key="7">
    <source>
        <dbReference type="Proteomes" id="UP000030302"/>
    </source>
</evidence>
<evidence type="ECO:0000313" key="6">
    <source>
        <dbReference type="EMBL" id="AIY41346.1"/>
    </source>
</evidence>
<dbReference type="RefSeq" id="WP_038488461.1">
    <property type="nucleotide sequence ID" value="NZ_CP009962.1"/>
</dbReference>
<protein>
    <submittedName>
        <fullName evidence="6">Transcriptional regulator</fullName>
    </submittedName>
</protein>